<comment type="caution">
    <text evidence="2">The sequence shown here is derived from an EMBL/GenBank/DDBJ whole genome shotgun (WGS) entry which is preliminary data.</text>
</comment>
<feature type="region of interest" description="Disordered" evidence="1">
    <location>
        <begin position="35"/>
        <end position="65"/>
    </location>
</feature>
<organism evidence="2 3">
    <name type="scientific">Vermiconidia calcicola</name>
    <dbReference type="NCBI Taxonomy" id="1690605"/>
    <lineage>
        <taxon>Eukaryota</taxon>
        <taxon>Fungi</taxon>
        <taxon>Dikarya</taxon>
        <taxon>Ascomycota</taxon>
        <taxon>Pezizomycotina</taxon>
        <taxon>Dothideomycetes</taxon>
        <taxon>Dothideomycetidae</taxon>
        <taxon>Mycosphaerellales</taxon>
        <taxon>Extremaceae</taxon>
        <taxon>Vermiconidia</taxon>
    </lineage>
</organism>
<accession>A0AAV9Q0R9</accession>
<dbReference type="AlphaFoldDB" id="A0AAV9Q0R9"/>
<dbReference type="EMBL" id="JAXLQG010000014">
    <property type="protein sequence ID" value="KAK5532862.1"/>
    <property type="molecule type" value="Genomic_DNA"/>
</dbReference>
<keyword evidence="3" id="KW-1185">Reference proteome</keyword>
<reference evidence="2 3" key="1">
    <citation type="submission" date="2023-06" db="EMBL/GenBank/DDBJ databases">
        <title>Black Yeasts Isolated from many extreme environments.</title>
        <authorList>
            <person name="Coleine C."/>
            <person name="Stajich J.E."/>
            <person name="Selbmann L."/>
        </authorList>
    </citation>
    <scope>NUCLEOTIDE SEQUENCE [LARGE SCALE GENOMIC DNA]</scope>
    <source>
        <strain evidence="2 3">CCFEE 5887</strain>
    </source>
</reference>
<evidence type="ECO:0000256" key="1">
    <source>
        <dbReference type="SAM" id="MobiDB-lite"/>
    </source>
</evidence>
<protein>
    <submittedName>
        <fullName evidence="2">Uncharacterized protein</fullName>
    </submittedName>
</protein>
<proteinExistence type="predicted"/>
<evidence type="ECO:0000313" key="2">
    <source>
        <dbReference type="EMBL" id="KAK5532862.1"/>
    </source>
</evidence>
<name>A0AAV9Q0R9_9PEZI</name>
<evidence type="ECO:0000313" key="3">
    <source>
        <dbReference type="Proteomes" id="UP001345827"/>
    </source>
</evidence>
<dbReference type="Proteomes" id="UP001345827">
    <property type="component" value="Unassembled WGS sequence"/>
</dbReference>
<gene>
    <name evidence="2" type="ORF">LTR25_007566</name>
</gene>
<sequence length="333" mass="37206">MADDRGLVFVNYNDPATQAGKREYRRIISSHIGKHYRNSPKPLQKSEIDRVRQQQHQGVPAASASYHGTPLSGITMIPFKINSDPFDSYCGVVEIDPQINSILAFYRDSAIAGMSAVSRRGWTFWQISAVSTRDAFDVLNDPHTARGFLERAANMGSLVMPSLRGRALAFLGDTLGSLMRDLHINAVHGHVAEPRTQSRPVAIYRQIMVLFSCATLVGDWGAAHPHGVMLRSMIQAQSPLGKVDFGMLHHVLFMDAHYAANFLVQPLFDMEHWYREEFELGCPSPLPVPGISEWPDRHEGNGDWSWNVNLLGPIDAESSLHDIRLVTRSVLRV</sequence>